<accession>A0A345UL80</accession>
<evidence type="ECO:0000313" key="1">
    <source>
        <dbReference type="EMBL" id="AXJ01232.1"/>
    </source>
</evidence>
<organism evidence="1 2">
    <name type="scientific">Cyclonatronum proteinivorum</name>
    <dbReference type="NCBI Taxonomy" id="1457365"/>
    <lineage>
        <taxon>Bacteria</taxon>
        <taxon>Pseudomonadati</taxon>
        <taxon>Balneolota</taxon>
        <taxon>Balneolia</taxon>
        <taxon>Balneolales</taxon>
        <taxon>Cyclonatronaceae</taxon>
        <taxon>Cyclonatronum</taxon>
    </lineage>
</organism>
<protein>
    <submittedName>
        <fullName evidence="1">Uncharacterized protein</fullName>
    </submittedName>
</protein>
<name>A0A345UL80_9BACT</name>
<dbReference type="KEGG" id="cprv:CYPRO_1982"/>
<dbReference type="Proteomes" id="UP000254808">
    <property type="component" value="Chromosome"/>
</dbReference>
<keyword evidence="2" id="KW-1185">Reference proteome</keyword>
<sequence>MLVIVIISSWISVKVKFNVSATMIADFFNPSEMSRLISTFALITNFKKTKSFR</sequence>
<proteinExistence type="predicted"/>
<dbReference type="EMBL" id="CP027806">
    <property type="protein sequence ID" value="AXJ01232.1"/>
    <property type="molecule type" value="Genomic_DNA"/>
</dbReference>
<dbReference type="AlphaFoldDB" id="A0A345UL80"/>
<evidence type="ECO:0000313" key="2">
    <source>
        <dbReference type="Proteomes" id="UP000254808"/>
    </source>
</evidence>
<gene>
    <name evidence="1" type="ORF">CYPRO_1982</name>
</gene>
<reference evidence="1 2" key="1">
    <citation type="submission" date="2018-03" db="EMBL/GenBank/DDBJ databases">
        <title>Phenotypic and genomic properties of Cyclonatronum proteinivorum gen. nov., sp. nov., a haloalkaliphilic bacteroidete from soda lakes possessing Na+-translocating rhodopsin.</title>
        <authorList>
            <person name="Toshchakov S.V."/>
            <person name="Korzhenkov A."/>
            <person name="Samarov N.I."/>
            <person name="Kublanov I.V."/>
            <person name="Muntyan M.S."/>
            <person name="Sorokin D.Y."/>
        </authorList>
    </citation>
    <scope>NUCLEOTIDE SEQUENCE [LARGE SCALE GENOMIC DNA]</scope>
    <source>
        <strain evidence="1 2">Omega</strain>
    </source>
</reference>